<sequence length="119" mass="12959">MSSSYLAAEVRSVGELAAEARSVGELAAEVRSTLASLFGPLCWGNIGRRDVEAAGVELGRAQAMLLHRELLTAAAAEPLVRKTLILSTLGTSWEDHRWQSLYHVLGANCLWSVGRLRRE</sequence>
<comment type="caution">
    <text evidence="1">The sequence shown here is derived from an EMBL/GenBank/DDBJ whole genome shotgun (WGS) entry which is preliminary data.</text>
</comment>
<name>A0AAE1D366_9GAST</name>
<dbReference type="AlphaFoldDB" id="A0AAE1D366"/>
<protein>
    <submittedName>
        <fullName evidence="1">Uncharacterized protein</fullName>
    </submittedName>
</protein>
<organism evidence="1 2">
    <name type="scientific">Elysia crispata</name>
    <name type="common">lettuce slug</name>
    <dbReference type="NCBI Taxonomy" id="231223"/>
    <lineage>
        <taxon>Eukaryota</taxon>
        <taxon>Metazoa</taxon>
        <taxon>Spiralia</taxon>
        <taxon>Lophotrochozoa</taxon>
        <taxon>Mollusca</taxon>
        <taxon>Gastropoda</taxon>
        <taxon>Heterobranchia</taxon>
        <taxon>Euthyneura</taxon>
        <taxon>Panpulmonata</taxon>
        <taxon>Sacoglossa</taxon>
        <taxon>Placobranchoidea</taxon>
        <taxon>Plakobranchidae</taxon>
        <taxon>Elysia</taxon>
    </lineage>
</organism>
<dbReference type="EMBL" id="JAWDGP010005596">
    <property type="protein sequence ID" value="KAK3755500.1"/>
    <property type="molecule type" value="Genomic_DNA"/>
</dbReference>
<accession>A0AAE1D366</accession>
<evidence type="ECO:0000313" key="2">
    <source>
        <dbReference type="Proteomes" id="UP001283361"/>
    </source>
</evidence>
<dbReference type="Proteomes" id="UP001283361">
    <property type="component" value="Unassembled WGS sequence"/>
</dbReference>
<evidence type="ECO:0000313" key="1">
    <source>
        <dbReference type="EMBL" id="KAK3755500.1"/>
    </source>
</evidence>
<keyword evidence="2" id="KW-1185">Reference proteome</keyword>
<reference evidence="1" key="1">
    <citation type="journal article" date="2023" name="G3 (Bethesda)">
        <title>A reference genome for the long-term kleptoplast-retaining sea slug Elysia crispata morphotype clarki.</title>
        <authorList>
            <person name="Eastman K.E."/>
            <person name="Pendleton A.L."/>
            <person name="Shaikh M.A."/>
            <person name="Suttiyut T."/>
            <person name="Ogas R."/>
            <person name="Tomko P."/>
            <person name="Gavelis G."/>
            <person name="Widhalm J.R."/>
            <person name="Wisecaver J.H."/>
        </authorList>
    </citation>
    <scope>NUCLEOTIDE SEQUENCE</scope>
    <source>
        <strain evidence="1">ECLA1</strain>
    </source>
</reference>
<proteinExistence type="predicted"/>
<gene>
    <name evidence="1" type="ORF">RRG08_063576</name>
</gene>